<evidence type="ECO:0000256" key="4">
    <source>
        <dbReference type="ARBA" id="ARBA00022692"/>
    </source>
</evidence>
<accession>A0A413LE30</accession>
<feature type="transmembrane region" description="Helical" evidence="7">
    <location>
        <begin position="256"/>
        <end position="276"/>
    </location>
</feature>
<reference evidence="8" key="1">
    <citation type="submission" date="2022-01" db="EMBL/GenBank/DDBJ databases">
        <title>Novel bile acid biosynthetic pathways are enriched in the microbiome of centenarians.</title>
        <authorList>
            <person name="Sato Y."/>
            <person name="Atarashi K."/>
            <person name="Plichta R.D."/>
            <person name="Arai Y."/>
            <person name="Sasajima S."/>
            <person name="Kearney M.S."/>
            <person name="Suda W."/>
            <person name="Takeshita K."/>
            <person name="Sasaki T."/>
            <person name="Okamoto S."/>
            <person name="Skelly N.A."/>
            <person name="Okamura Y."/>
            <person name="Vlamakis H."/>
            <person name="Li Y."/>
            <person name="Tanoue T."/>
            <person name="Takei H."/>
            <person name="Nittono H."/>
            <person name="Narushima S."/>
            <person name="Irie J."/>
            <person name="Itoh H."/>
            <person name="Moriya K."/>
            <person name="Sugiura Y."/>
            <person name="Suematsu M."/>
            <person name="Moritoki N."/>
            <person name="Shibata S."/>
            <person name="Littman R.D."/>
            <person name="Fischbach A.M."/>
            <person name="Uwamino Y."/>
            <person name="Inoue T."/>
            <person name="Honda A."/>
            <person name="Hattori M."/>
            <person name="Murai T."/>
            <person name="Xavier J.R."/>
            <person name="Hirose N."/>
            <person name="Honda K."/>
        </authorList>
    </citation>
    <scope>NUCLEOTIDE SEQUENCE</scope>
    <source>
        <strain evidence="8">CE91-St55</strain>
    </source>
</reference>
<protein>
    <submittedName>
        <fullName evidence="8">ABC transporter permease</fullName>
    </submittedName>
</protein>
<keyword evidence="5 7" id="KW-1133">Transmembrane helix</keyword>
<dbReference type="InterPro" id="IPR000515">
    <property type="entry name" value="MetI-like"/>
</dbReference>
<dbReference type="PANTHER" id="PTHR43744">
    <property type="entry name" value="ABC TRANSPORTER PERMEASE PROTEIN MG189-RELATED-RELATED"/>
    <property type="match status" value="1"/>
</dbReference>
<keyword evidence="3" id="KW-1003">Cell membrane</keyword>
<dbReference type="Proteomes" id="UP001055091">
    <property type="component" value="Unassembled WGS sequence"/>
</dbReference>
<dbReference type="EMBL" id="BQNJ01000001">
    <property type="protein sequence ID" value="GKH01458.1"/>
    <property type="molecule type" value="Genomic_DNA"/>
</dbReference>
<dbReference type="PANTHER" id="PTHR43744:SF12">
    <property type="entry name" value="ABC TRANSPORTER PERMEASE PROTEIN MG189-RELATED"/>
    <property type="match status" value="1"/>
</dbReference>
<feature type="transmembrane region" description="Helical" evidence="7">
    <location>
        <begin position="92"/>
        <end position="114"/>
    </location>
</feature>
<feature type="transmembrane region" description="Helical" evidence="7">
    <location>
        <begin position="155"/>
        <end position="177"/>
    </location>
</feature>
<feature type="transmembrane region" description="Helical" evidence="7">
    <location>
        <begin position="226"/>
        <end position="249"/>
    </location>
</feature>
<evidence type="ECO:0000313" key="9">
    <source>
        <dbReference type="Proteomes" id="UP001055091"/>
    </source>
</evidence>
<dbReference type="Gene3D" id="1.10.3720.10">
    <property type="entry name" value="MetI-like"/>
    <property type="match status" value="1"/>
</dbReference>
<dbReference type="Pfam" id="PF00528">
    <property type="entry name" value="BPD_transp_1"/>
    <property type="match status" value="1"/>
</dbReference>
<gene>
    <name evidence="8" type="ORF">CE91St55_34390</name>
</gene>
<dbReference type="CDD" id="cd06261">
    <property type="entry name" value="TM_PBP2"/>
    <property type="match status" value="1"/>
</dbReference>
<dbReference type="GO" id="GO:0055085">
    <property type="term" value="P:transmembrane transport"/>
    <property type="evidence" value="ECO:0007669"/>
    <property type="project" value="InterPro"/>
</dbReference>
<evidence type="ECO:0000256" key="3">
    <source>
        <dbReference type="ARBA" id="ARBA00022475"/>
    </source>
</evidence>
<evidence type="ECO:0000313" key="8">
    <source>
        <dbReference type="EMBL" id="GKH01458.1"/>
    </source>
</evidence>
<proteinExistence type="inferred from homology"/>
<comment type="subcellular location">
    <subcellularLocation>
        <location evidence="1 7">Cell membrane</location>
        <topology evidence="1 7">Multi-pass membrane protein</topology>
    </subcellularLocation>
</comment>
<evidence type="ECO:0000256" key="1">
    <source>
        <dbReference type="ARBA" id="ARBA00004651"/>
    </source>
</evidence>
<dbReference type="AlphaFoldDB" id="A0A413LE30"/>
<evidence type="ECO:0000256" key="6">
    <source>
        <dbReference type="ARBA" id="ARBA00023136"/>
    </source>
</evidence>
<organism evidence="8 9">
    <name type="scientific">Hungatella hathewayi</name>
    <dbReference type="NCBI Taxonomy" id="154046"/>
    <lineage>
        <taxon>Bacteria</taxon>
        <taxon>Bacillati</taxon>
        <taxon>Bacillota</taxon>
        <taxon>Clostridia</taxon>
        <taxon>Lachnospirales</taxon>
        <taxon>Lachnospiraceae</taxon>
        <taxon>Hungatella</taxon>
    </lineage>
</organism>
<evidence type="ECO:0000256" key="2">
    <source>
        <dbReference type="ARBA" id="ARBA00022448"/>
    </source>
</evidence>
<keyword evidence="2 7" id="KW-0813">Transport</keyword>
<evidence type="ECO:0000256" key="7">
    <source>
        <dbReference type="RuleBase" id="RU363032"/>
    </source>
</evidence>
<name>A0A413LE30_9FIRM</name>
<feature type="transmembrane region" description="Helical" evidence="7">
    <location>
        <begin position="198"/>
        <end position="220"/>
    </location>
</feature>
<dbReference type="PROSITE" id="PS50928">
    <property type="entry name" value="ABC_TM1"/>
    <property type="match status" value="1"/>
</dbReference>
<comment type="caution">
    <text evidence="8">The sequence shown here is derived from an EMBL/GenBank/DDBJ whole genome shotgun (WGS) entry which is preliminary data.</text>
</comment>
<dbReference type="GO" id="GO:0005886">
    <property type="term" value="C:plasma membrane"/>
    <property type="evidence" value="ECO:0007669"/>
    <property type="project" value="UniProtKB-SubCell"/>
</dbReference>
<comment type="similarity">
    <text evidence="7">Belongs to the binding-protein-dependent transport system permease family.</text>
</comment>
<sequence length="292" mass="32469">MRNRMSKKQEGQTSIEFRYLSRFSKGVVYFVLILCAVCVLYPLFWLLSASLKSPMDLAVNVWGLPKKIVFQNYIDAWQVGKMGHYILNSVKVALVSIATTLICSSMLAFILARLRFKGRSIIYYGILLGLMIPIHAIIIPLYITTRDLGLHNNLYCIGLVYAAFQIPFSVFVLRGFMAGIPASLEEAAILDGCGVIRVFLYIILPLTKEGLITIAILTLMSAWNELLVAMLLISNVSLKTLPLGLIGFITEYASKYAELCAGLIIACLPNILFYAVCQEKMIKGMTMGAVKE</sequence>
<feature type="transmembrane region" description="Helical" evidence="7">
    <location>
        <begin position="121"/>
        <end position="143"/>
    </location>
</feature>
<keyword evidence="4 7" id="KW-0812">Transmembrane</keyword>
<feature type="transmembrane region" description="Helical" evidence="7">
    <location>
        <begin position="27"/>
        <end position="47"/>
    </location>
</feature>
<evidence type="ECO:0000256" key="5">
    <source>
        <dbReference type="ARBA" id="ARBA00022989"/>
    </source>
</evidence>
<dbReference type="InterPro" id="IPR035906">
    <property type="entry name" value="MetI-like_sf"/>
</dbReference>
<keyword evidence="6 7" id="KW-0472">Membrane</keyword>
<dbReference type="SUPFAM" id="SSF161098">
    <property type="entry name" value="MetI-like"/>
    <property type="match status" value="1"/>
</dbReference>